<dbReference type="SUPFAM" id="SSF52402">
    <property type="entry name" value="Adenine nucleotide alpha hydrolases-like"/>
    <property type="match status" value="2"/>
</dbReference>
<dbReference type="InterPro" id="IPR006016">
    <property type="entry name" value="UspA"/>
</dbReference>
<sequence length="277" mass="30054">MNGILVVLNRPEHAQGLLVAAADILHRVGGARLDVLAAREPPQDTILPTENMLTERRVAALRDDQRRWADDLHTRFRAWLSAARADGRVSPSVEVNWLDPEISVGRIIEGYAGDAALIVIGFPQPHDSDQKRRATRAALFESGRPVLFVPPDWNRPVGTRILLAWTDTQPCRRAFASADALLRQAGHVALLAQSDTPPPAGLPLTCAPPGRAPTTPPAAPPTAPIDAAEQILAAARDDGSDLIVMGAFAHGRLHDRLLGSVTAHILDRRDIPTWMQH</sequence>
<dbReference type="CDD" id="cd00293">
    <property type="entry name" value="USP-like"/>
    <property type="match status" value="1"/>
</dbReference>
<organism evidence="2 3">
    <name type="scientific">Gluconacetobacter johannae</name>
    <dbReference type="NCBI Taxonomy" id="112140"/>
    <lineage>
        <taxon>Bacteria</taxon>
        <taxon>Pseudomonadati</taxon>
        <taxon>Pseudomonadota</taxon>
        <taxon>Alphaproteobacteria</taxon>
        <taxon>Acetobacterales</taxon>
        <taxon>Acetobacteraceae</taxon>
        <taxon>Gluconacetobacter</taxon>
    </lineage>
</organism>
<proteinExistence type="predicted"/>
<dbReference type="RefSeq" id="WP_182944600.1">
    <property type="nucleotide sequence ID" value="NZ_JABEQH010000025.1"/>
</dbReference>
<protein>
    <submittedName>
        <fullName evidence="2">Universal stress protein</fullName>
    </submittedName>
</protein>
<dbReference type="AlphaFoldDB" id="A0A7W4J9P8"/>
<name>A0A7W4J9P8_9PROT</name>
<feature type="domain" description="UspA" evidence="1">
    <location>
        <begin position="226"/>
        <end position="275"/>
    </location>
</feature>
<evidence type="ECO:0000259" key="1">
    <source>
        <dbReference type="Pfam" id="PF00582"/>
    </source>
</evidence>
<evidence type="ECO:0000313" key="3">
    <source>
        <dbReference type="Proteomes" id="UP000561066"/>
    </source>
</evidence>
<gene>
    <name evidence="2" type="ORF">HLH21_15225</name>
</gene>
<dbReference type="Proteomes" id="UP000561066">
    <property type="component" value="Unassembled WGS sequence"/>
</dbReference>
<reference evidence="2 3" key="1">
    <citation type="submission" date="2020-04" db="EMBL/GenBank/DDBJ databases">
        <title>Description of novel Gluconacetobacter.</title>
        <authorList>
            <person name="Sombolestani A."/>
        </authorList>
    </citation>
    <scope>NUCLEOTIDE SEQUENCE [LARGE SCALE GENOMIC DNA]</scope>
    <source>
        <strain evidence="2 3">LMG 21312</strain>
    </source>
</reference>
<dbReference type="Gene3D" id="3.40.50.12370">
    <property type="match status" value="1"/>
</dbReference>
<keyword evidence="3" id="KW-1185">Reference proteome</keyword>
<dbReference type="EMBL" id="JABEQH010000025">
    <property type="protein sequence ID" value="MBB2177258.1"/>
    <property type="molecule type" value="Genomic_DNA"/>
</dbReference>
<evidence type="ECO:0000313" key="2">
    <source>
        <dbReference type="EMBL" id="MBB2177258.1"/>
    </source>
</evidence>
<comment type="caution">
    <text evidence="2">The sequence shown here is derived from an EMBL/GenBank/DDBJ whole genome shotgun (WGS) entry which is preliminary data.</text>
</comment>
<accession>A0A7W4J9P8</accession>
<dbReference type="Pfam" id="PF00582">
    <property type="entry name" value="Usp"/>
    <property type="match status" value="1"/>
</dbReference>